<dbReference type="FunFam" id="2.60.40.10:FF:000046">
    <property type="entry name" value="Nuclear factor NF-kappa-B p105 subunit"/>
    <property type="match status" value="2"/>
</dbReference>
<dbReference type="InterPro" id="IPR000906">
    <property type="entry name" value="ZU5_dom"/>
</dbReference>
<organism evidence="3 4">
    <name type="scientific">Batillaria attramentaria</name>
    <dbReference type="NCBI Taxonomy" id="370345"/>
    <lineage>
        <taxon>Eukaryota</taxon>
        <taxon>Metazoa</taxon>
        <taxon>Spiralia</taxon>
        <taxon>Lophotrochozoa</taxon>
        <taxon>Mollusca</taxon>
        <taxon>Gastropoda</taxon>
        <taxon>Caenogastropoda</taxon>
        <taxon>Sorbeoconcha</taxon>
        <taxon>Cerithioidea</taxon>
        <taxon>Batillariidae</taxon>
        <taxon>Batillaria</taxon>
    </lineage>
</organism>
<dbReference type="EMBL" id="JACVVK020000144">
    <property type="protein sequence ID" value="KAK7488995.1"/>
    <property type="molecule type" value="Genomic_DNA"/>
</dbReference>
<evidence type="ECO:0000259" key="2">
    <source>
        <dbReference type="SMART" id="SM00429"/>
    </source>
</evidence>
<feature type="region of interest" description="Disordered" evidence="1">
    <location>
        <begin position="161"/>
        <end position="182"/>
    </location>
</feature>
<comment type="caution">
    <text evidence="3">The sequence shown here is derived from an EMBL/GenBank/DDBJ whole genome shotgun (WGS) entry which is preliminary data.</text>
</comment>
<feature type="region of interest" description="Disordered" evidence="1">
    <location>
        <begin position="1088"/>
        <end position="1212"/>
    </location>
</feature>
<proteinExistence type="predicted"/>
<dbReference type="InterPro" id="IPR033926">
    <property type="entry name" value="IPT_NFkappaB"/>
</dbReference>
<feature type="compositionally biased region" description="Polar residues" evidence="1">
    <location>
        <begin position="723"/>
        <end position="757"/>
    </location>
</feature>
<sequence length="1269" mass="139756">MSFQFGEDSDSEEDARTYTSKLSRYRSQQVTPKLPATMASKYNGELIIRSVNKSLGTARGGDAVFLLCEKVDKDDVQVRLFEEENGEVVWESYGEFGPLDVHRQYAIVFKTPKYKDVYITKPVRVNLQLVRPSDGETSDPVLFTYMPEVFDFGFSEAESDFSESSIDGSSSPSSSTQQGAGKHVDVKEYNGELIIRSVNKRLGTARGGDEVFLLCEKVDKDDIEVRLFEEENGEVVWESYGEFRRSDIHRKYAIVFKTPKYKDENITKPVRVNLQLVRPSDGETSDPVLFTYMPVVSGQPIKDLVIRTVNKNVGTARGGDEVVMSCEAVAKASPDLSDSDPSVPQPVFCDRWEACEEFGSDGGLLHCDDSDVVLEIPENSIKASQQISIRAAVSTDLQTIHKRLDVSEDEMIMSPVPEFDAGDNFEFEKPVVVILPHFIPTVDRPDMLNVYKFHLYDSDILHFEKLRQAPVHESITKQEAHCGVFVLSTPQTIHIMTSHFTGFFCTLCNKQVVPRPLRLRLYGRHIQRDTQEVDIWLFVGDTRLDIRDFRKAVLRRKDEVHFLTNQSIDPWSDDSEDVKLGVRLVISESERAQWQHREIGGRVLPAERKVNVKQFRPCNICSDPCPTKVTWSVVSSPGSFPSRWFNSFIEAGFCRSEGAAVQFLVGHGQNCLDIIGLELQNEKKSATSQTEIVSEKSHVTVLASTSPPSSQTKLQWATEFPSVKQQKATSAGEQATPGNQAQGGYQPLTSHASSSTRTDTDENTLPHFQELDAERYTQTTTYPAGNVAAMSSEGNGEQGGVNELGLPAPTSSATDYHSAEARHMTPEGSGTHDPSTSCNSLVDIFIPKARRQGSGSQGPSVYTFHAHINKFYHTNNSSVTMPTNKAQTVTFNVSSNPPDRNEGGDGQTERKSLSDTALPVSLDPVSSGSTPSLLPQQNSNSFEQSVTEKPEKAHHQAAKSSAVEKQEDGSNPSTSKDGQGGEEAVGPASSVFKLSQGKLETMKDDKGELGVEPTGSCSPANKKSVLELPARATKNGKPLLACLVAEEFVEGGVGRGDSKSAKQKEHGLLGYLVGEDFVEVGVGCISTKQEEREHDTSKMPEVGDAVSENTSVLPTPPGNHSKSRLTRKSSKNGLKGAARESSSPPLNGNTEGDQPTPVLRASQKLRERNTKGKDETSLTKDQESRDHTRSMRSRGNGVPDNPRKRSNDVGVTYGKKPRFSKVCYYQICRLCVAAQYNLLLYVLYAKTLPSQSSLTEAPVKACKEVVRPV</sequence>
<evidence type="ECO:0000256" key="1">
    <source>
        <dbReference type="SAM" id="MobiDB-lite"/>
    </source>
</evidence>
<dbReference type="AlphaFoldDB" id="A0ABD0KQJ3"/>
<feature type="compositionally biased region" description="Polar residues" evidence="1">
    <location>
        <begin position="889"/>
        <end position="898"/>
    </location>
</feature>
<feature type="compositionally biased region" description="Basic residues" evidence="1">
    <location>
        <begin position="1121"/>
        <end position="1130"/>
    </location>
</feature>
<dbReference type="Proteomes" id="UP001519460">
    <property type="component" value="Unassembled WGS sequence"/>
</dbReference>
<keyword evidence="4" id="KW-1185">Reference proteome</keyword>
<dbReference type="PRINTS" id="PR00057">
    <property type="entry name" value="NFKBTNSCPFCT"/>
</dbReference>
<dbReference type="SUPFAM" id="SSF81296">
    <property type="entry name" value="E set domains"/>
    <property type="match status" value="2"/>
</dbReference>
<feature type="domain" description="IPT/TIG" evidence="2">
    <location>
        <begin position="45"/>
        <end position="146"/>
    </location>
</feature>
<evidence type="ECO:0000313" key="3">
    <source>
        <dbReference type="EMBL" id="KAK7488995.1"/>
    </source>
</evidence>
<dbReference type="InterPro" id="IPR032397">
    <property type="entry name" value="RHD_dimer"/>
</dbReference>
<dbReference type="PANTHER" id="PTHR24169">
    <property type="entry name" value="NUCLEAR FACTOR NF-KAPPA-B PROTEIN"/>
    <property type="match status" value="1"/>
</dbReference>
<feature type="compositionally biased region" description="Basic and acidic residues" evidence="1">
    <location>
        <begin position="1088"/>
        <end position="1098"/>
    </location>
</feature>
<protein>
    <recommendedName>
        <fullName evidence="2">IPT/TIG domain-containing protein</fullName>
    </recommendedName>
</protein>
<dbReference type="Pfam" id="PF16179">
    <property type="entry name" value="RHD_dimer"/>
    <property type="match status" value="2"/>
</dbReference>
<dbReference type="Pfam" id="PF00791">
    <property type="entry name" value="ZU5"/>
    <property type="match status" value="1"/>
</dbReference>
<feature type="compositionally biased region" description="Basic and acidic residues" evidence="1">
    <location>
        <begin position="1164"/>
        <end position="1189"/>
    </location>
</feature>
<accession>A0ABD0KQJ3</accession>
<dbReference type="Gene3D" id="2.60.220.30">
    <property type="match status" value="1"/>
</dbReference>
<dbReference type="SMART" id="SM00429">
    <property type="entry name" value="IPT"/>
    <property type="match status" value="2"/>
</dbReference>
<dbReference type="Gene3D" id="2.60.40.10">
    <property type="entry name" value="Immunoglobulins"/>
    <property type="match status" value="2"/>
</dbReference>
<dbReference type="InterPro" id="IPR013783">
    <property type="entry name" value="Ig-like_fold"/>
</dbReference>
<evidence type="ECO:0000313" key="4">
    <source>
        <dbReference type="Proteomes" id="UP001519460"/>
    </source>
</evidence>
<feature type="domain" description="IPT/TIG" evidence="2">
    <location>
        <begin position="192"/>
        <end position="293"/>
    </location>
</feature>
<dbReference type="CDD" id="cd01177">
    <property type="entry name" value="IPT_NFkappaB"/>
    <property type="match status" value="2"/>
</dbReference>
<dbReference type="InterPro" id="IPR014756">
    <property type="entry name" value="Ig_E-set"/>
</dbReference>
<dbReference type="InterPro" id="IPR000451">
    <property type="entry name" value="NFkB/Dor"/>
</dbReference>
<feature type="compositionally biased region" description="Low complexity" evidence="1">
    <location>
        <begin position="161"/>
        <end position="175"/>
    </location>
</feature>
<feature type="region of interest" description="Disordered" evidence="1">
    <location>
        <begin position="889"/>
        <end position="996"/>
    </location>
</feature>
<reference evidence="3 4" key="1">
    <citation type="journal article" date="2023" name="Sci. Data">
        <title>Genome assembly of the Korean intertidal mud-creeper Batillaria attramentaria.</title>
        <authorList>
            <person name="Patra A.K."/>
            <person name="Ho P.T."/>
            <person name="Jun S."/>
            <person name="Lee S.J."/>
            <person name="Kim Y."/>
            <person name="Won Y.J."/>
        </authorList>
    </citation>
    <scope>NUCLEOTIDE SEQUENCE [LARGE SCALE GENOMIC DNA]</scope>
    <source>
        <strain evidence="3">Wonlab-2016</strain>
    </source>
</reference>
<dbReference type="PANTHER" id="PTHR24169:SF25">
    <property type="entry name" value="DORSAL-RELATED IMMUNITY FACTOR DIF-RELATED"/>
    <property type="match status" value="1"/>
</dbReference>
<feature type="region of interest" description="Disordered" evidence="1">
    <location>
        <begin position="721"/>
        <end position="763"/>
    </location>
</feature>
<feature type="compositionally biased region" description="Polar residues" evidence="1">
    <location>
        <begin position="1140"/>
        <end position="1153"/>
    </location>
</feature>
<feature type="compositionally biased region" description="Basic and acidic residues" evidence="1">
    <location>
        <begin position="899"/>
        <end position="913"/>
    </location>
</feature>
<feature type="region of interest" description="Disordered" evidence="1">
    <location>
        <begin position="1"/>
        <end position="20"/>
    </location>
</feature>
<name>A0ABD0KQJ3_9CAEN</name>
<gene>
    <name evidence="3" type="ORF">BaRGS_00019799</name>
</gene>
<feature type="compositionally biased region" description="Polar residues" evidence="1">
    <location>
        <begin position="924"/>
        <end position="945"/>
    </location>
</feature>
<feature type="region of interest" description="Disordered" evidence="1">
    <location>
        <begin position="786"/>
        <end position="836"/>
    </location>
</feature>
<dbReference type="InterPro" id="IPR002909">
    <property type="entry name" value="IPT_dom"/>
</dbReference>